<feature type="compositionally biased region" description="Polar residues" evidence="1">
    <location>
        <begin position="7"/>
        <end position="23"/>
    </location>
</feature>
<gene>
    <name evidence="2" type="ORF">EVAR_20235_1</name>
</gene>
<proteinExistence type="predicted"/>
<dbReference type="EMBL" id="BGZK01000498">
    <property type="protein sequence ID" value="GBP47231.1"/>
    <property type="molecule type" value="Genomic_DNA"/>
</dbReference>
<name>A0A4C1W838_EUMVA</name>
<comment type="caution">
    <text evidence="2">The sequence shown here is derived from an EMBL/GenBank/DDBJ whole genome shotgun (WGS) entry which is preliminary data.</text>
</comment>
<keyword evidence="3" id="KW-1185">Reference proteome</keyword>
<protein>
    <submittedName>
        <fullName evidence="2">Uncharacterized protein</fullName>
    </submittedName>
</protein>
<organism evidence="2 3">
    <name type="scientific">Eumeta variegata</name>
    <name type="common">Bagworm moth</name>
    <name type="synonym">Eumeta japonica</name>
    <dbReference type="NCBI Taxonomy" id="151549"/>
    <lineage>
        <taxon>Eukaryota</taxon>
        <taxon>Metazoa</taxon>
        <taxon>Ecdysozoa</taxon>
        <taxon>Arthropoda</taxon>
        <taxon>Hexapoda</taxon>
        <taxon>Insecta</taxon>
        <taxon>Pterygota</taxon>
        <taxon>Neoptera</taxon>
        <taxon>Endopterygota</taxon>
        <taxon>Lepidoptera</taxon>
        <taxon>Glossata</taxon>
        <taxon>Ditrysia</taxon>
        <taxon>Tineoidea</taxon>
        <taxon>Psychidae</taxon>
        <taxon>Oiketicinae</taxon>
        <taxon>Eumeta</taxon>
    </lineage>
</organism>
<accession>A0A4C1W838</accession>
<evidence type="ECO:0000313" key="3">
    <source>
        <dbReference type="Proteomes" id="UP000299102"/>
    </source>
</evidence>
<sequence>MTEGASMASSHLVVSTSPCSSGCTRGRAAAAGADSPGGPMTLLQSLWPDCHRRHPRPRRAPRVDTVAHALGAPNINWQRYGTAALSGFGE</sequence>
<reference evidence="2 3" key="1">
    <citation type="journal article" date="2019" name="Commun. Biol.">
        <title>The bagworm genome reveals a unique fibroin gene that provides high tensile strength.</title>
        <authorList>
            <person name="Kono N."/>
            <person name="Nakamura H."/>
            <person name="Ohtoshi R."/>
            <person name="Tomita M."/>
            <person name="Numata K."/>
            <person name="Arakawa K."/>
        </authorList>
    </citation>
    <scope>NUCLEOTIDE SEQUENCE [LARGE SCALE GENOMIC DNA]</scope>
</reference>
<evidence type="ECO:0000313" key="2">
    <source>
        <dbReference type="EMBL" id="GBP47231.1"/>
    </source>
</evidence>
<dbReference type="AlphaFoldDB" id="A0A4C1W838"/>
<evidence type="ECO:0000256" key="1">
    <source>
        <dbReference type="SAM" id="MobiDB-lite"/>
    </source>
</evidence>
<feature type="region of interest" description="Disordered" evidence="1">
    <location>
        <begin position="1"/>
        <end position="39"/>
    </location>
</feature>
<dbReference type="Proteomes" id="UP000299102">
    <property type="component" value="Unassembled WGS sequence"/>
</dbReference>